<keyword evidence="8" id="KW-1133">Transmembrane helix</keyword>
<dbReference type="InterPro" id="IPR019756">
    <property type="entry name" value="Pept_S26A_signal_pept_1_Ser-AS"/>
</dbReference>
<dbReference type="AlphaFoldDB" id="A0A1H6QEW5"/>
<evidence type="ECO:0000256" key="3">
    <source>
        <dbReference type="ARBA" id="ARBA00013208"/>
    </source>
</evidence>
<dbReference type="EMBL" id="FNYH01000001">
    <property type="protein sequence ID" value="SEI37755.1"/>
    <property type="molecule type" value="Genomic_DNA"/>
</dbReference>
<dbReference type="InterPro" id="IPR019757">
    <property type="entry name" value="Pept_S26A_signal_pept_1_Lys-AS"/>
</dbReference>
<dbReference type="Proteomes" id="UP000242999">
    <property type="component" value="Unassembled WGS sequence"/>
</dbReference>
<evidence type="ECO:0000256" key="9">
    <source>
        <dbReference type="RuleBase" id="RU362042"/>
    </source>
</evidence>
<feature type="active site" evidence="7">
    <location>
        <position position="90"/>
    </location>
</feature>
<sequence length="293" mass="33301">MDIDLTQILFFGTLISGLLVLIDVLWLKPARQRRALGLQQAETEVSPEWFKEQIREPVVIEYARSFFPVMAVVLVLRAFLAEPFQIPSGSMLPTLKIGDFILVNKYEYGLRLPILNMKIVDINTPQAGDVLVFKYPLNPKLNYIKRVIGVPGDKLKYHNKILYLNGRALEKKLITRNAEEMPGEWQFVENLGEAQYQIFNRPEAAVNIPEFTIPEGYYFVMGDNRDHSNDSRYWCQGDLQAPACMAAKLEGTPLSVAIGLVPEENIVGKAVAVWMYWPEGDLLPSFSSTRLIH</sequence>
<organism evidence="11 12">
    <name type="scientific">Allopseudospirillum japonicum</name>
    <dbReference type="NCBI Taxonomy" id="64971"/>
    <lineage>
        <taxon>Bacteria</taxon>
        <taxon>Pseudomonadati</taxon>
        <taxon>Pseudomonadota</taxon>
        <taxon>Gammaproteobacteria</taxon>
        <taxon>Oceanospirillales</taxon>
        <taxon>Oceanospirillaceae</taxon>
        <taxon>Allopseudospirillum</taxon>
    </lineage>
</organism>
<dbReference type="STRING" id="64971.SAMN05421831_10188"/>
<dbReference type="PROSITE" id="PS00761">
    <property type="entry name" value="SPASE_I_3"/>
    <property type="match status" value="1"/>
</dbReference>
<dbReference type="GO" id="GO:0006465">
    <property type="term" value="P:signal peptide processing"/>
    <property type="evidence" value="ECO:0007669"/>
    <property type="project" value="InterPro"/>
</dbReference>
<name>A0A1H6QEW5_9GAMM</name>
<dbReference type="GO" id="GO:0016020">
    <property type="term" value="C:membrane"/>
    <property type="evidence" value="ECO:0007669"/>
    <property type="project" value="UniProtKB-SubCell"/>
</dbReference>
<evidence type="ECO:0000256" key="7">
    <source>
        <dbReference type="PIRSR" id="PIRSR600223-1"/>
    </source>
</evidence>
<comment type="subcellular location">
    <subcellularLocation>
        <location evidence="9">Membrane</location>
        <topology evidence="9">Multi-pass membrane protein</topology>
    </subcellularLocation>
</comment>
<evidence type="ECO:0000313" key="12">
    <source>
        <dbReference type="Proteomes" id="UP000242999"/>
    </source>
</evidence>
<feature type="domain" description="Peptidase S26" evidence="10">
    <location>
        <begin position="60"/>
        <end position="274"/>
    </location>
</feature>
<evidence type="ECO:0000256" key="6">
    <source>
        <dbReference type="ARBA" id="ARBA00022801"/>
    </source>
</evidence>
<comment type="similarity">
    <text evidence="2 9">Belongs to the peptidase S26 family.</text>
</comment>
<dbReference type="PROSITE" id="PS00501">
    <property type="entry name" value="SPASE_I_1"/>
    <property type="match status" value="1"/>
</dbReference>
<dbReference type="CDD" id="cd06530">
    <property type="entry name" value="S26_SPase_I"/>
    <property type="match status" value="1"/>
</dbReference>
<dbReference type="InterPro" id="IPR036286">
    <property type="entry name" value="LexA/Signal_pep-like_sf"/>
</dbReference>
<keyword evidence="5 8" id="KW-0645">Protease</keyword>
<evidence type="ECO:0000256" key="5">
    <source>
        <dbReference type="ARBA" id="ARBA00022670"/>
    </source>
</evidence>
<feature type="transmembrane region" description="Helical" evidence="8">
    <location>
        <begin position="6"/>
        <end position="27"/>
    </location>
</feature>
<evidence type="ECO:0000256" key="2">
    <source>
        <dbReference type="ARBA" id="ARBA00009370"/>
    </source>
</evidence>
<dbReference type="PRINTS" id="PR00727">
    <property type="entry name" value="LEADERPTASE"/>
</dbReference>
<feature type="active site" evidence="7">
    <location>
        <position position="145"/>
    </location>
</feature>
<reference evidence="12" key="1">
    <citation type="submission" date="2016-10" db="EMBL/GenBank/DDBJ databases">
        <authorList>
            <person name="Varghese N."/>
            <person name="Submissions S."/>
        </authorList>
    </citation>
    <scope>NUCLEOTIDE SEQUENCE [LARGE SCALE GENOMIC DNA]</scope>
    <source>
        <strain evidence="12">DSM 7165</strain>
    </source>
</reference>
<dbReference type="InterPro" id="IPR019533">
    <property type="entry name" value="Peptidase_S26"/>
</dbReference>
<dbReference type="PANTHER" id="PTHR43390:SF1">
    <property type="entry name" value="CHLOROPLAST PROCESSING PEPTIDASE"/>
    <property type="match status" value="1"/>
</dbReference>
<dbReference type="InterPro" id="IPR000223">
    <property type="entry name" value="Pept_S26A_signal_pept_1"/>
</dbReference>
<dbReference type="EC" id="3.4.21.89" evidence="3 8"/>
<evidence type="ECO:0000259" key="10">
    <source>
        <dbReference type="Pfam" id="PF10502"/>
    </source>
</evidence>
<dbReference type="SUPFAM" id="SSF51306">
    <property type="entry name" value="LexA/Signal peptidase"/>
    <property type="match status" value="1"/>
</dbReference>
<dbReference type="PROSITE" id="PS00760">
    <property type="entry name" value="SPASE_I_2"/>
    <property type="match status" value="1"/>
</dbReference>
<evidence type="ECO:0000256" key="4">
    <source>
        <dbReference type="ARBA" id="ARBA00019232"/>
    </source>
</evidence>
<gene>
    <name evidence="11" type="ORF">SAMN05421831_10188</name>
</gene>
<dbReference type="InterPro" id="IPR019758">
    <property type="entry name" value="Pept_S26A_signal_pept_1_CS"/>
</dbReference>
<dbReference type="Gene3D" id="2.10.109.10">
    <property type="entry name" value="Umud Fragment, subunit A"/>
    <property type="match status" value="1"/>
</dbReference>
<dbReference type="Pfam" id="PF10502">
    <property type="entry name" value="Peptidase_S26"/>
    <property type="match status" value="1"/>
</dbReference>
<evidence type="ECO:0000256" key="8">
    <source>
        <dbReference type="RuleBase" id="RU003993"/>
    </source>
</evidence>
<keyword evidence="8" id="KW-0812">Transmembrane</keyword>
<accession>A0A1H6QEW5</accession>
<dbReference type="GO" id="GO:0004252">
    <property type="term" value="F:serine-type endopeptidase activity"/>
    <property type="evidence" value="ECO:0007669"/>
    <property type="project" value="InterPro"/>
</dbReference>
<dbReference type="GO" id="GO:0009003">
    <property type="term" value="F:signal peptidase activity"/>
    <property type="evidence" value="ECO:0007669"/>
    <property type="project" value="UniProtKB-EC"/>
</dbReference>
<comment type="catalytic activity">
    <reaction evidence="1 8">
        <text>Cleavage of hydrophobic, N-terminal signal or leader sequences from secreted and periplasmic proteins.</text>
        <dbReference type="EC" id="3.4.21.89"/>
    </reaction>
</comment>
<dbReference type="OrthoDB" id="9815782at2"/>
<keyword evidence="6 8" id="KW-0378">Hydrolase</keyword>
<keyword evidence="8" id="KW-0472">Membrane</keyword>
<dbReference type="PANTHER" id="PTHR43390">
    <property type="entry name" value="SIGNAL PEPTIDASE I"/>
    <property type="match status" value="1"/>
</dbReference>
<feature type="transmembrane region" description="Helical" evidence="8">
    <location>
        <begin position="62"/>
        <end position="80"/>
    </location>
</feature>
<dbReference type="NCBIfam" id="TIGR02227">
    <property type="entry name" value="sigpep_I_bact"/>
    <property type="match status" value="1"/>
</dbReference>
<evidence type="ECO:0000256" key="1">
    <source>
        <dbReference type="ARBA" id="ARBA00000677"/>
    </source>
</evidence>
<keyword evidence="12" id="KW-1185">Reference proteome</keyword>
<dbReference type="RefSeq" id="WP_093307758.1">
    <property type="nucleotide sequence ID" value="NZ_FNYH01000001.1"/>
</dbReference>
<protein>
    <recommendedName>
        <fullName evidence="4 8">Signal peptidase I</fullName>
        <ecNumber evidence="3 8">3.4.21.89</ecNumber>
    </recommendedName>
</protein>
<evidence type="ECO:0000313" key="11">
    <source>
        <dbReference type="EMBL" id="SEI37755.1"/>
    </source>
</evidence>
<proteinExistence type="inferred from homology"/>